<dbReference type="Gene3D" id="3.30.1340.10">
    <property type="entry name" value="HPr-like"/>
    <property type="match status" value="1"/>
</dbReference>
<dbReference type="Pfam" id="PF00381">
    <property type="entry name" value="PTS-HPr"/>
    <property type="match status" value="1"/>
</dbReference>
<name>A0ABT4CWQ2_9CLOT</name>
<evidence type="ECO:0000259" key="1">
    <source>
        <dbReference type="PROSITE" id="PS51350"/>
    </source>
</evidence>
<evidence type="ECO:0000313" key="3">
    <source>
        <dbReference type="Proteomes" id="UP001078443"/>
    </source>
</evidence>
<organism evidence="2 3">
    <name type="scientific">Clostridium aestuarii</name>
    <dbReference type="NCBI Taxonomy" id="338193"/>
    <lineage>
        <taxon>Bacteria</taxon>
        <taxon>Bacillati</taxon>
        <taxon>Bacillota</taxon>
        <taxon>Clostridia</taxon>
        <taxon>Eubacteriales</taxon>
        <taxon>Clostridiaceae</taxon>
        <taxon>Clostridium</taxon>
    </lineage>
</organism>
<proteinExistence type="predicted"/>
<dbReference type="EMBL" id="JAPQER010000001">
    <property type="protein sequence ID" value="MCY6483423.1"/>
    <property type="molecule type" value="Genomic_DNA"/>
</dbReference>
<gene>
    <name evidence="2" type="ORF">OW763_03505</name>
</gene>
<dbReference type="Proteomes" id="UP001078443">
    <property type="component" value="Unassembled WGS sequence"/>
</dbReference>
<keyword evidence="3" id="KW-1185">Reference proteome</keyword>
<feature type="domain" description="HPr" evidence="1">
    <location>
        <begin position="1"/>
        <end position="82"/>
    </location>
</feature>
<dbReference type="SUPFAM" id="SSF55594">
    <property type="entry name" value="HPr-like"/>
    <property type="match status" value="1"/>
</dbReference>
<comment type="caution">
    <text evidence="2">The sequence shown here is derived from an EMBL/GenBank/DDBJ whole genome shotgun (WGS) entry which is preliminary data.</text>
</comment>
<protein>
    <submittedName>
        <fullName evidence="2">HPr family phosphocarrier protein</fullName>
    </submittedName>
</protein>
<dbReference type="PROSITE" id="PS51350">
    <property type="entry name" value="PTS_HPR_DOM"/>
    <property type="match status" value="1"/>
</dbReference>
<dbReference type="InterPro" id="IPR035895">
    <property type="entry name" value="HPr-like_sf"/>
</dbReference>
<accession>A0ABT4CWQ2</accession>
<reference evidence="2" key="1">
    <citation type="submission" date="2022-12" db="EMBL/GenBank/DDBJ databases">
        <authorList>
            <person name="Wang J."/>
        </authorList>
    </citation>
    <scope>NUCLEOTIDE SEQUENCE</scope>
    <source>
        <strain evidence="2">HY-45-18</strain>
    </source>
</reference>
<evidence type="ECO:0000313" key="2">
    <source>
        <dbReference type="EMBL" id="MCY6483423.1"/>
    </source>
</evidence>
<dbReference type="InterPro" id="IPR000032">
    <property type="entry name" value="HPr-like"/>
</dbReference>
<sequence length="82" mass="9225">MKVNSKDGAEEILASMISKESKKYDSTINMFKENSYCNADNTNDVLNMGLNCGDEVLIVAEGWDELQAIQEMKNIIENNFDV</sequence>